<accession>B9RDH1</accession>
<evidence type="ECO:0000256" key="1">
    <source>
        <dbReference type="ARBA" id="ARBA00023002"/>
    </source>
</evidence>
<dbReference type="InParanoid" id="B9RDH1"/>
<dbReference type="InterPro" id="IPR006140">
    <property type="entry name" value="D-isomer_DH_NAD-bd"/>
</dbReference>
<dbReference type="FunFam" id="3.40.50.720:FF:001289">
    <property type="entry name" value="Os11g0229100 protein"/>
    <property type="match status" value="1"/>
</dbReference>
<dbReference type="SUPFAM" id="SSF51735">
    <property type="entry name" value="NAD(P)-binding Rossmann-fold domains"/>
    <property type="match status" value="1"/>
</dbReference>
<dbReference type="Gene3D" id="3.40.50.720">
    <property type="entry name" value="NAD(P)-binding Rossmann-like Domain"/>
    <property type="match status" value="2"/>
</dbReference>
<gene>
    <name evidence="3" type="ORF">RCOM_1612800</name>
</gene>
<dbReference type="Pfam" id="PF02826">
    <property type="entry name" value="2-Hacid_dh_C"/>
    <property type="match status" value="1"/>
</dbReference>
<feature type="domain" description="D-isomer specific 2-hydroxyacid dehydrogenase NAD-binding" evidence="2">
    <location>
        <begin position="38"/>
        <end position="127"/>
    </location>
</feature>
<dbReference type="InterPro" id="IPR036291">
    <property type="entry name" value="NAD(P)-bd_dom_sf"/>
</dbReference>
<keyword evidence="4" id="KW-1185">Reference proteome</keyword>
<sequence length="131" mass="14072">MASAGTNHIDLIACRHRGISVTNTGVVFSDDGADTAGGLLIDVLRKMSAVDRYVRQGNGIEKEYYPLASKLGGKRIGIVGLGSIGLQIAKRLEAFGCFVSYNSRTKKTFVSYPFHTNVCELVANSDAYVVP</sequence>
<dbReference type="GO" id="GO:0016616">
    <property type="term" value="F:oxidoreductase activity, acting on the CH-OH group of donors, NAD or NADP as acceptor"/>
    <property type="evidence" value="ECO:0007669"/>
    <property type="project" value="InterPro"/>
</dbReference>
<dbReference type="PANTHER" id="PTHR10996">
    <property type="entry name" value="2-HYDROXYACID DEHYDROGENASE-RELATED"/>
    <property type="match status" value="1"/>
</dbReference>
<reference evidence="4" key="1">
    <citation type="journal article" date="2010" name="Nat. Biotechnol.">
        <title>Draft genome sequence of the oilseed species Ricinus communis.</title>
        <authorList>
            <person name="Chan A.P."/>
            <person name="Crabtree J."/>
            <person name="Zhao Q."/>
            <person name="Lorenzi H."/>
            <person name="Orvis J."/>
            <person name="Puiu D."/>
            <person name="Melake-Berhan A."/>
            <person name="Jones K.M."/>
            <person name="Redman J."/>
            <person name="Chen G."/>
            <person name="Cahoon E.B."/>
            <person name="Gedil M."/>
            <person name="Stanke M."/>
            <person name="Haas B.J."/>
            <person name="Wortman J.R."/>
            <person name="Fraser-Liggett C.M."/>
            <person name="Ravel J."/>
            <person name="Rabinowicz P.D."/>
        </authorList>
    </citation>
    <scope>NUCLEOTIDE SEQUENCE [LARGE SCALE GENOMIC DNA]</scope>
    <source>
        <strain evidence="4">cv. Hale</strain>
    </source>
</reference>
<dbReference type="eggNOG" id="KOG0069">
    <property type="taxonomic scope" value="Eukaryota"/>
</dbReference>
<dbReference type="PANTHER" id="PTHR10996:SF255">
    <property type="entry name" value="GLYOXYLATE_HYDROXYPYRUVATE REDUCTASE HPR3-LIKE"/>
    <property type="match status" value="1"/>
</dbReference>
<name>B9RDH1_RICCO</name>
<dbReference type="SUPFAM" id="SSF52283">
    <property type="entry name" value="Formate/glycerate dehydrogenase catalytic domain-like"/>
    <property type="match status" value="1"/>
</dbReference>
<evidence type="ECO:0000313" key="3">
    <source>
        <dbReference type="EMBL" id="EEF50429.1"/>
    </source>
</evidence>
<dbReference type="Proteomes" id="UP000008311">
    <property type="component" value="Unassembled WGS sequence"/>
</dbReference>
<evidence type="ECO:0000313" key="4">
    <source>
        <dbReference type="Proteomes" id="UP000008311"/>
    </source>
</evidence>
<evidence type="ECO:0000259" key="2">
    <source>
        <dbReference type="Pfam" id="PF02826"/>
    </source>
</evidence>
<dbReference type="GO" id="GO:0051287">
    <property type="term" value="F:NAD binding"/>
    <property type="evidence" value="ECO:0007669"/>
    <property type="project" value="InterPro"/>
</dbReference>
<dbReference type="STRING" id="3988.B9RDH1"/>
<dbReference type="AlphaFoldDB" id="B9RDH1"/>
<dbReference type="InterPro" id="IPR050223">
    <property type="entry name" value="D-isomer_2-hydroxyacid_DH"/>
</dbReference>
<dbReference type="EMBL" id="EQ973775">
    <property type="protein sequence ID" value="EEF50429.1"/>
    <property type="molecule type" value="Genomic_DNA"/>
</dbReference>
<protein>
    <submittedName>
        <fullName evidence="3">Glycerate dehydrogenase, putative</fullName>
    </submittedName>
</protein>
<organism evidence="3 4">
    <name type="scientific">Ricinus communis</name>
    <name type="common">Castor bean</name>
    <dbReference type="NCBI Taxonomy" id="3988"/>
    <lineage>
        <taxon>Eukaryota</taxon>
        <taxon>Viridiplantae</taxon>
        <taxon>Streptophyta</taxon>
        <taxon>Embryophyta</taxon>
        <taxon>Tracheophyta</taxon>
        <taxon>Spermatophyta</taxon>
        <taxon>Magnoliopsida</taxon>
        <taxon>eudicotyledons</taxon>
        <taxon>Gunneridae</taxon>
        <taxon>Pentapetalae</taxon>
        <taxon>rosids</taxon>
        <taxon>fabids</taxon>
        <taxon>Malpighiales</taxon>
        <taxon>Euphorbiaceae</taxon>
        <taxon>Acalyphoideae</taxon>
        <taxon>Acalypheae</taxon>
        <taxon>Ricinus</taxon>
    </lineage>
</organism>
<keyword evidence="1" id="KW-0560">Oxidoreductase</keyword>
<proteinExistence type="predicted"/>